<evidence type="ECO:0000256" key="20">
    <source>
        <dbReference type="SAM" id="Phobius"/>
    </source>
</evidence>
<dbReference type="PANTHER" id="PTHR13773:SF8">
    <property type="entry name" value="PHOSPHATIDATE CYTIDYLYLTRANSFERASE, PHOTORECEPTOR-SPECIFIC"/>
    <property type="match status" value="1"/>
</dbReference>
<evidence type="ECO:0000256" key="2">
    <source>
        <dbReference type="ARBA" id="ARBA00004141"/>
    </source>
</evidence>
<feature type="transmembrane region" description="Helical" evidence="20">
    <location>
        <begin position="375"/>
        <end position="393"/>
    </location>
</feature>
<keyword evidence="15" id="KW-1208">Phospholipid metabolism</keyword>
<feature type="compositionally biased region" description="Basic and acidic residues" evidence="19">
    <location>
        <begin position="67"/>
        <end position="84"/>
    </location>
</feature>
<keyword evidence="8" id="KW-0808">Transferase</keyword>
<evidence type="ECO:0000256" key="14">
    <source>
        <dbReference type="ARBA" id="ARBA00023209"/>
    </source>
</evidence>
<dbReference type="EMBL" id="HBFR01019573">
    <property type="protein sequence ID" value="CAD8886930.1"/>
    <property type="molecule type" value="Transcribed_RNA"/>
</dbReference>
<evidence type="ECO:0000256" key="1">
    <source>
        <dbReference type="ARBA" id="ARBA00001698"/>
    </source>
</evidence>
<feature type="transmembrane region" description="Helical" evidence="20">
    <location>
        <begin position="241"/>
        <end position="259"/>
    </location>
</feature>
<keyword evidence="9 20" id="KW-0812">Transmembrane</keyword>
<protein>
    <recommendedName>
        <fullName evidence="6">phosphatidate cytidylyltransferase</fullName>
        <ecNumber evidence="6">2.7.7.41</ecNumber>
    </recommendedName>
    <alternativeName>
        <fullName evidence="16">CDP-diacylglycerol synthase</fullName>
    </alternativeName>
    <alternativeName>
        <fullName evidence="17">CDP-diglyceride pyrophosphorylase</fullName>
    </alternativeName>
    <alternativeName>
        <fullName evidence="18">CDP-diglyceride synthase</fullName>
    </alternativeName>
</protein>
<evidence type="ECO:0000256" key="13">
    <source>
        <dbReference type="ARBA" id="ARBA00023136"/>
    </source>
</evidence>
<reference evidence="21" key="1">
    <citation type="submission" date="2021-01" db="EMBL/GenBank/DDBJ databases">
        <authorList>
            <person name="Corre E."/>
            <person name="Pelletier E."/>
            <person name="Niang G."/>
            <person name="Scheremetjew M."/>
            <person name="Finn R."/>
            <person name="Kale V."/>
            <person name="Holt S."/>
            <person name="Cochrane G."/>
            <person name="Meng A."/>
            <person name="Brown T."/>
            <person name="Cohen L."/>
        </authorList>
    </citation>
    <scope>NUCLEOTIDE SEQUENCE</scope>
    <source>
        <strain evidence="21">308</strain>
    </source>
</reference>
<name>A0A7S1BGT5_9STRA</name>
<comment type="pathway">
    <text evidence="3">Phospholipid metabolism; CDP-diacylglycerol biosynthesis; CDP-diacylglycerol from sn-glycerol 3-phosphate: step 3/3.</text>
</comment>
<organism evidence="21">
    <name type="scientific">Corethron hystrix</name>
    <dbReference type="NCBI Taxonomy" id="216773"/>
    <lineage>
        <taxon>Eukaryota</taxon>
        <taxon>Sar</taxon>
        <taxon>Stramenopiles</taxon>
        <taxon>Ochrophyta</taxon>
        <taxon>Bacillariophyta</taxon>
        <taxon>Coscinodiscophyceae</taxon>
        <taxon>Corethrophycidae</taxon>
        <taxon>Corethrales</taxon>
        <taxon>Corethraceae</taxon>
        <taxon>Corethron</taxon>
    </lineage>
</organism>
<feature type="transmembrane region" description="Helical" evidence="20">
    <location>
        <begin position="487"/>
        <end position="509"/>
    </location>
</feature>
<evidence type="ECO:0000256" key="12">
    <source>
        <dbReference type="ARBA" id="ARBA00023098"/>
    </source>
</evidence>
<evidence type="ECO:0000313" key="21">
    <source>
        <dbReference type="EMBL" id="CAD8886930.1"/>
    </source>
</evidence>
<dbReference type="PANTHER" id="PTHR13773">
    <property type="entry name" value="PHOSPHATIDATE CYTIDYLYLTRANSFERASE"/>
    <property type="match status" value="1"/>
</dbReference>
<comment type="similarity">
    <text evidence="5">Belongs to the CDS family.</text>
</comment>
<evidence type="ECO:0000256" key="11">
    <source>
        <dbReference type="ARBA" id="ARBA00022989"/>
    </source>
</evidence>
<evidence type="ECO:0000256" key="5">
    <source>
        <dbReference type="ARBA" id="ARBA00010185"/>
    </source>
</evidence>
<keyword evidence="12" id="KW-0443">Lipid metabolism</keyword>
<evidence type="ECO:0000256" key="7">
    <source>
        <dbReference type="ARBA" id="ARBA00022516"/>
    </source>
</evidence>
<evidence type="ECO:0000256" key="19">
    <source>
        <dbReference type="SAM" id="MobiDB-lite"/>
    </source>
</evidence>
<keyword evidence="10" id="KW-0548">Nucleotidyltransferase</keyword>
<feature type="transmembrane region" description="Helical" evidence="20">
    <location>
        <begin position="309"/>
        <end position="327"/>
    </location>
</feature>
<evidence type="ECO:0000256" key="10">
    <source>
        <dbReference type="ARBA" id="ARBA00022695"/>
    </source>
</evidence>
<dbReference type="GO" id="GO:0016024">
    <property type="term" value="P:CDP-diacylglycerol biosynthetic process"/>
    <property type="evidence" value="ECO:0007669"/>
    <property type="project" value="UniProtKB-UniPathway"/>
</dbReference>
<dbReference type="GO" id="GO:0005789">
    <property type="term" value="C:endoplasmic reticulum membrane"/>
    <property type="evidence" value="ECO:0007669"/>
    <property type="project" value="TreeGrafter"/>
</dbReference>
<evidence type="ECO:0000256" key="17">
    <source>
        <dbReference type="ARBA" id="ARBA00032396"/>
    </source>
</evidence>
<sequence>MPVTTRSAQKARKGCEEATDKEGTGDNPHSPSAPVTRSSSRKGSVRNLVEQFKSVSFSETKASPDSTGKKKIEKNGNAQKDSEKMTASGVDASENVPSGMTKSIADGNEPPTPNHCTSETNGASWESSTPLDLSPPSPVESLNFSLSHNPSGERKDEIIFHPTSHKTKVRKEENRTRKILTRTAAGLIMVSTFAFILWSGHIYVCMLIALLEALLFRELVRVRYSQNFDRIESAIPLFRTTQSMWFLLAIFYTYSDLAVDIVKANTSLHYLLPYAQQQMPVSFVLYSTVVMVTILTLRIDHIKFQLNQICWTILVLMLTIGQLKYVMHNVFNGMFWFTFPTMMVIGNDVCAYVCGMTIGRKFIKRPFVKLSPNKTWEGFIGGGIITVIYGWYFSKWLAGYKWMTCPVTMPTFYPSKLTCDVNEIFLPAKYIVPAQVIELVPRALARMIPKMAEMCTTNVGGVCVLCDAGEPSHIHSHFVYSFTIIPIQLHSIALSTFASVVAPFGGFFASAMKRAYGLKDFDSFIPGHGGVMDRFDCQFLMMLCTWVHYNTFVKMATASVPKMLYMYNLLPEFEKKEFIQKIMELAKEN</sequence>
<evidence type="ECO:0000256" key="18">
    <source>
        <dbReference type="ARBA" id="ARBA00033406"/>
    </source>
</evidence>
<evidence type="ECO:0000256" key="8">
    <source>
        <dbReference type="ARBA" id="ARBA00022679"/>
    </source>
</evidence>
<feature type="compositionally biased region" description="Polar residues" evidence="19">
    <location>
        <begin position="27"/>
        <end position="38"/>
    </location>
</feature>
<feature type="transmembrane region" description="Helical" evidence="20">
    <location>
        <begin position="279"/>
        <end position="297"/>
    </location>
</feature>
<dbReference type="UniPathway" id="UPA00557">
    <property type="reaction ID" value="UER00614"/>
</dbReference>
<evidence type="ECO:0000256" key="3">
    <source>
        <dbReference type="ARBA" id="ARBA00005119"/>
    </source>
</evidence>
<dbReference type="EC" id="2.7.7.41" evidence="6"/>
<dbReference type="AlphaFoldDB" id="A0A7S1BGT5"/>
<proteinExistence type="inferred from homology"/>
<evidence type="ECO:0000256" key="16">
    <source>
        <dbReference type="ARBA" id="ARBA00029893"/>
    </source>
</evidence>
<dbReference type="InterPro" id="IPR016720">
    <property type="entry name" value="PC_Trfase_euk"/>
</dbReference>
<dbReference type="Pfam" id="PF01148">
    <property type="entry name" value="CTP_transf_1"/>
    <property type="match status" value="1"/>
</dbReference>
<feature type="compositionally biased region" description="Basic and acidic residues" evidence="19">
    <location>
        <begin position="13"/>
        <end position="24"/>
    </location>
</feature>
<accession>A0A7S1BGT5</accession>
<evidence type="ECO:0000256" key="15">
    <source>
        <dbReference type="ARBA" id="ARBA00023264"/>
    </source>
</evidence>
<comment type="subcellular location">
    <subcellularLocation>
        <location evidence="2">Membrane</location>
        <topology evidence="2">Multi-pass membrane protein</topology>
    </subcellularLocation>
</comment>
<feature type="compositionally biased region" description="Polar residues" evidence="19">
    <location>
        <begin position="53"/>
        <end position="66"/>
    </location>
</feature>
<gene>
    <name evidence="21" type="ORF">CHYS00102_LOCUS14128</name>
</gene>
<keyword evidence="14" id="KW-0594">Phospholipid biosynthesis</keyword>
<comment type="pathway">
    <text evidence="4">Lipid metabolism.</text>
</comment>
<evidence type="ECO:0000256" key="4">
    <source>
        <dbReference type="ARBA" id="ARBA00005189"/>
    </source>
</evidence>
<evidence type="ECO:0000256" key="9">
    <source>
        <dbReference type="ARBA" id="ARBA00022692"/>
    </source>
</evidence>
<keyword evidence="13 20" id="KW-0472">Membrane</keyword>
<evidence type="ECO:0000256" key="6">
    <source>
        <dbReference type="ARBA" id="ARBA00012487"/>
    </source>
</evidence>
<dbReference type="GO" id="GO:0004605">
    <property type="term" value="F:phosphatidate cytidylyltransferase activity"/>
    <property type="evidence" value="ECO:0007669"/>
    <property type="project" value="UniProtKB-EC"/>
</dbReference>
<feature type="transmembrane region" description="Helical" evidence="20">
    <location>
        <begin position="333"/>
        <end position="354"/>
    </location>
</feature>
<keyword evidence="7" id="KW-0444">Lipid biosynthesis</keyword>
<feature type="compositionally biased region" description="Polar residues" evidence="19">
    <location>
        <begin position="140"/>
        <end position="150"/>
    </location>
</feature>
<keyword evidence="11 20" id="KW-1133">Transmembrane helix</keyword>
<feature type="region of interest" description="Disordered" evidence="19">
    <location>
        <begin position="1"/>
        <end position="155"/>
    </location>
</feature>
<feature type="compositionally biased region" description="Polar residues" evidence="19">
    <location>
        <begin position="114"/>
        <end position="126"/>
    </location>
</feature>
<feature type="transmembrane region" description="Helical" evidence="20">
    <location>
        <begin position="201"/>
        <end position="220"/>
    </location>
</feature>
<comment type="catalytic activity">
    <reaction evidence="1">
        <text>a 1,2-diacyl-sn-glycero-3-phosphate + CTP + H(+) = a CDP-1,2-diacyl-sn-glycerol + diphosphate</text>
        <dbReference type="Rhea" id="RHEA:16229"/>
        <dbReference type="ChEBI" id="CHEBI:15378"/>
        <dbReference type="ChEBI" id="CHEBI:33019"/>
        <dbReference type="ChEBI" id="CHEBI:37563"/>
        <dbReference type="ChEBI" id="CHEBI:58332"/>
        <dbReference type="ChEBI" id="CHEBI:58608"/>
        <dbReference type="EC" id="2.7.7.41"/>
    </reaction>
</comment>